<accession>A0A7J8N645</accession>
<reference evidence="2 3" key="1">
    <citation type="journal article" date="2019" name="Genome Biol. Evol.">
        <title>Insights into the evolution of the New World diploid cottons (Gossypium, subgenus Houzingenia) based on genome sequencing.</title>
        <authorList>
            <person name="Grover C.E."/>
            <person name="Arick M.A. 2nd"/>
            <person name="Thrash A."/>
            <person name="Conover J.L."/>
            <person name="Sanders W.S."/>
            <person name="Peterson D.G."/>
            <person name="Frelichowski J.E."/>
            <person name="Scheffler J.A."/>
            <person name="Scheffler B.E."/>
            <person name="Wendel J.F."/>
        </authorList>
    </citation>
    <scope>NUCLEOTIDE SEQUENCE [LARGE SCALE GENOMIC DNA]</scope>
    <source>
        <strain evidence="2">157</strain>
        <tissue evidence="2">Leaf</tissue>
    </source>
</reference>
<evidence type="ECO:0000313" key="3">
    <source>
        <dbReference type="Proteomes" id="UP000593572"/>
    </source>
</evidence>
<dbReference type="EMBL" id="JABEZX010000012">
    <property type="protein sequence ID" value="MBA0572441.1"/>
    <property type="molecule type" value="Genomic_DNA"/>
</dbReference>
<proteinExistence type="predicted"/>
<gene>
    <name evidence="2" type="ORF">Golob_002782</name>
</gene>
<dbReference type="AlphaFoldDB" id="A0A7J8N645"/>
<keyword evidence="3" id="KW-1185">Reference proteome</keyword>
<evidence type="ECO:0000256" key="1">
    <source>
        <dbReference type="SAM" id="MobiDB-lite"/>
    </source>
</evidence>
<evidence type="ECO:0000313" key="2">
    <source>
        <dbReference type="EMBL" id="MBA0572441.1"/>
    </source>
</evidence>
<dbReference type="Proteomes" id="UP000593572">
    <property type="component" value="Unassembled WGS sequence"/>
</dbReference>
<feature type="region of interest" description="Disordered" evidence="1">
    <location>
        <begin position="66"/>
        <end position="94"/>
    </location>
</feature>
<protein>
    <submittedName>
        <fullName evidence="2">Uncharacterized protein</fullName>
    </submittedName>
</protein>
<comment type="caution">
    <text evidence="2">The sequence shown here is derived from an EMBL/GenBank/DDBJ whole genome shotgun (WGS) entry which is preliminary data.</text>
</comment>
<sequence>MTYTRSTCGEDSRKIDQHSTKKYIEMWEHRYDFFPTCESFLTLKLAVSLDYMDCFRHNGKSYLLPASKRSRQHRRRRPKQWRINPRSGDGDEAD</sequence>
<feature type="compositionally biased region" description="Basic residues" evidence="1">
    <location>
        <begin position="68"/>
        <end position="80"/>
    </location>
</feature>
<name>A0A7J8N645_9ROSI</name>
<organism evidence="2 3">
    <name type="scientific">Gossypium lobatum</name>
    <dbReference type="NCBI Taxonomy" id="34289"/>
    <lineage>
        <taxon>Eukaryota</taxon>
        <taxon>Viridiplantae</taxon>
        <taxon>Streptophyta</taxon>
        <taxon>Embryophyta</taxon>
        <taxon>Tracheophyta</taxon>
        <taxon>Spermatophyta</taxon>
        <taxon>Magnoliopsida</taxon>
        <taxon>eudicotyledons</taxon>
        <taxon>Gunneridae</taxon>
        <taxon>Pentapetalae</taxon>
        <taxon>rosids</taxon>
        <taxon>malvids</taxon>
        <taxon>Malvales</taxon>
        <taxon>Malvaceae</taxon>
        <taxon>Malvoideae</taxon>
        <taxon>Gossypium</taxon>
    </lineage>
</organism>